<gene>
    <name evidence="2" type="ORF">N0V91_007624</name>
</gene>
<dbReference type="InterPro" id="IPR053230">
    <property type="entry name" value="Trans_reg_galc"/>
</dbReference>
<feature type="compositionally biased region" description="Polar residues" evidence="1">
    <location>
        <begin position="95"/>
        <end position="110"/>
    </location>
</feature>
<accession>A0A9W8Z8N9</accession>
<dbReference type="PANTHER" id="PTHR47654:SF5">
    <property type="entry name" value="TRANSCRIPTION FACTOR DOMAIN-CONTAINING PROTEIN"/>
    <property type="match status" value="1"/>
</dbReference>
<protein>
    <submittedName>
        <fullName evidence="2">Uncharacterized protein</fullName>
    </submittedName>
</protein>
<evidence type="ECO:0000313" key="3">
    <source>
        <dbReference type="Proteomes" id="UP001140510"/>
    </source>
</evidence>
<feature type="region of interest" description="Disordered" evidence="1">
    <location>
        <begin position="158"/>
        <end position="198"/>
    </location>
</feature>
<organism evidence="2 3">
    <name type="scientific">Didymella pomorum</name>
    <dbReference type="NCBI Taxonomy" id="749634"/>
    <lineage>
        <taxon>Eukaryota</taxon>
        <taxon>Fungi</taxon>
        <taxon>Dikarya</taxon>
        <taxon>Ascomycota</taxon>
        <taxon>Pezizomycotina</taxon>
        <taxon>Dothideomycetes</taxon>
        <taxon>Pleosporomycetidae</taxon>
        <taxon>Pleosporales</taxon>
        <taxon>Pleosporineae</taxon>
        <taxon>Didymellaceae</taxon>
        <taxon>Didymella</taxon>
    </lineage>
</organism>
<dbReference type="PANTHER" id="PTHR47654">
    <property type="entry name" value="ZN(II)2CYS6 TRANSCRIPTION FACTOR (EUROFUNG)-RELATED"/>
    <property type="match status" value="1"/>
</dbReference>
<feature type="region of interest" description="Disordered" evidence="1">
    <location>
        <begin position="75"/>
        <end position="121"/>
    </location>
</feature>
<dbReference type="AlphaFoldDB" id="A0A9W8Z8N9"/>
<dbReference type="CDD" id="cd12148">
    <property type="entry name" value="fungal_TF_MHR"/>
    <property type="match status" value="1"/>
</dbReference>
<name>A0A9W8Z8N9_9PLEO</name>
<feature type="compositionally biased region" description="Polar residues" evidence="1">
    <location>
        <begin position="1"/>
        <end position="10"/>
    </location>
</feature>
<evidence type="ECO:0000256" key="1">
    <source>
        <dbReference type="SAM" id="MobiDB-lite"/>
    </source>
</evidence>
<evidence type="ECO:0000313" key="2">
    <source>
        <dbReference type="EMBL" id="KAJ4401841.1"/>
    </source>
</evidence>
<sequence length="339" mass="38096">MSYMQSNPQGNPKVAIPKLDRGPPPPPRVPIQHREDRVAIDLNHTFVNLFRELSLNLSEDDKKKFQDVIETAEDDMLSSSGGLSAMPSLGKRTRISTSESPDRGSSSKQNGEAHVTASVGSNEDLDFLDEDLLRTRESRETGYVGQNSEVQWLRSVQRQSQNNKGEPYGLPHGPPGTGKRAGDERSKALHQRRKEGGSAPIRHVTDATFYLDSENIELDVVVNPYELPDPDIAEQLLVCYMSTVHSTFSIVPRSFDDQARRFISSLRQDRAFQVPDRWRALLNLIFAIGAKYSHLTRKEWRADERDHLVYMNRASQLLGMNNTVMFISAPDLVLVQAVG</sequence>
<dbReference type="Proteomes" id="UP001140510">
    <property type="component" value="Unassembled WGS sequence"/>
</dbReference>
<comment type="caution">
    <text evidence="2">The sequence shown here is derived from an EMBL/GenBank/DDBJ whole genome shotgun (WGS) entry which is preliminary data.</text>
</comment>
<feature type="region of interest" description="Disordered" evidence="1">
    <location>
        <begin position="1"/>
        <end position="32"/>
    </location>
</feature>
<keyword evidence="3" id="KW-1185">Reference proteome</keyword>
<reference evidence="2" key="1">
    <citation type="submission" date="2022-10" db="EMBL/GenBank/DDBJ databases">
        <title>Tapping the CABI collections for fungal endophytes: first genome assemblies for Collariella, Neodidymelliopsis, Ascochyta clinopodiicola, Didymella pomorum, Didymosphaeria variabile, Neocosmospora piperis and Neocucurbitaria cava.</title>
        <authorList>
            <person name="Hill R."/>
        </authorList>
    </citation>
    <scope>NUCLEOTIDE SEQUENCE</scope>
    <source>
        <strain evidence="2">IMI 355091</strain>
    </source>
</reference>
<dbReference type="OrthoDB" id="5296287at2759"/>
<proteinExistence type="predicted"/>
<dbReference type="EMBL" id="JAPEVA010000068">
    <property type="protein sequence ID" value="KAJ4401841.1"/>
    <property type="molecule type" value="Genomic_DNA"/>
</dbReference>